<evidence type="ECO:0000313" key="12">
    <source>
        <dbReference type="Proteomes" id="UP000318212"/>
    </source>
</evidence>
<protein>
    <recommendedName>
        <fullName evidence="10">Type II secretion system protein GspC N-terminal domain-containing protein</fullName>
    </recommendedName>
</protein>
<dbReference type="RefSeq" id="WP_281286246.1">
    <property type="nucleotide sequence ID" value="NZ_VICE01000138.1"/>
</dbReference>
<dbReference type="Proteomes" id="UP000318212">
    <property type="component" value="Unassembled WGS sequence"/>
</dbReference>
<keyword evidence="4" id="KW-0997">Cell inner membrane</keyword>
<dbReference type="InterPro" id="IPR024961">
    <property type="entry name" value="T2SS_GspC_N"/>
</dbReference>
<dbReference type="Pfam" id="PF11356">
    <property type="entry name" value="T2SSC"/>
    <property type="match status" value="1"/>
</dbReference>
<feature type="transmembrane region" description="Helical" evidence="9">
    <location>
        <begin position="21"/>
        <end position="44"/>
    </location>
</feature>
<organism evidence="11 12">
    <name type="scientific">Marilutibacter aestuarii</name>
    <dbReference type="NCBI Taxonomy" id="1706195"/>
    <lineage>
        <taxon>Bacteria</taxon>
        <taxon>Pseudomonadati</taxon>
        <taxon>Pseudomonadota</taxon>
        <taxon>Gammaproteobacteria</taxon>
        <taxon>Lysobacterales</taxon>
        <taxon>Lysobacteraceae</taxon>
        <taxon>Marilutibacter</taxon>
    </lineage>
</organism>
<keyword evidence="8 9" id="KW-0472">Membrane</keyword>
<dbReference type="AlphaFoldDB" id="A0A507ZUW2"/>
<keyword evidence="7 9" id="KW-1133">Transmembrane helix</keyword>
<name>A0A507ZUW2_9GAMM</name>
<accession>A0A507ZUW2</accession>
<feature type="non-terminal residue" evidence="11">
    <location>
        <position position="165"/>
    </location>
</feature>
<keyword evidence="6" id="KW-0653">Protein transport</keyword>
<sequence length="165" mass="16894">MIHALPTLDDDSRRRLLRQACVAVEVALVAMLAFQAARLAWMLIVPPAPVGATAGLAREAAPAPGFVDAFHPGSPSTSPGADERMTGFAVHGLRMDPRPGGANGAAIIAGPDKTQHAYRVGDVVADGIVLARVEPGYAVLRRGGREVPLALVAGPQPSSPAGGGR</sequence>
<feature type="domain" description="Type II secretion system protein GspC N-terminal" evidence="10">
    <location>
        <begin position="102"/>
        <end position="150"/>
    </location>
</feature>
<keyword evidence="12" id="KW-1185">Reference proteome</keyword>
<evidence type="ECO:0000256" key="5">
    <source>
        <dbReference type="ARBA" id="ARBA00022692"/>
    </source>
</evidence>
<evidence type="ECO:0000259" key="10">
    <source>
        <dbReference type="Pfam" id="PF11356"/>
    </source>
</evidence>
<keyword evidence="5 9" id="KW-0812">Transmembrane</keyword>
<comment type="subcellular location">
    <subcellularLocation>
        <location evidence="1">Cell inner membrane</location>
    </subcellularLocation>
</comment>
<dbReference type="GO" id="GO:0015031">
    <property type="term" value="P:protein transport"/>
    <property type="evidence" value="ECO:0007669"/>
    <property type="project" value="UniProtKB-KW"/>
</dbReference>
<dbReference type="EMBL" id="VICE01000138">
    <property type="protein sequence ID" value="TQD40391.1"/>
    <property type="molecule type" value="Genomic_DNA"/>
</dbReference>
<evidence type="ECO:0000256" key="6">
    <source>
        <dbReference type="ARBA" id="ARBA00022927"/>
    </source>
</evidence>
<evidence type="ECO:0000256" key="4">
    <source>
        <dbReference type="ARBA" id="ARBA00022519"/>
    </source>
</evidence>
<evidence type="ECO:0000256" key="9">
    <source>
        <dbReference type="SAM" id="Phobius"/>
    </source>
</evidence>
<dbReference type="Gene3D" id="2.30.30.830">
    <property type="match status" value="1"/>
</dbReference>
<evidence type="ECO:0000256" key="1">
    <source>
        <dbReference type="ARBA" id="ARBA00004533"/>
    </source>
</evidence>
<dbReference type="GO" id="GO:0005886">
    <property type="term" value="C:plasma membrane"/>
    <property type="evidence" value="ECO:0007669"/>
    <property type="project" value="UniProtKB-SubCell"/>
</dbReference>
<evidence type="ECO:0000256" key="2">
    <source>
        <dbReference type="ARBA" id="ARBA00022448"/>
    </source>
</evidence>
<reference evidence="11 12" key="1">
    <citation type="submission" date="2019-06" db="EMBL/GenBank/DDBJ databases">
        <title>Lysobacter alkalisoli sp. nov. isolated from saline soil.</title>
        <authorList>
            <person name="Sun J.-Q."/>
            <person name="Xu L."/>
        </authorList>
    </citation>
    <scope>NUCLEOTIDE SEQUENCE [LARGE SCALE GENOMIC DNA]</scope>
    <source>
        <strain evidence="11 12">JCM 31130</strain>
    </source>
</reference>
<evidence type="ECO:0000256" key="3">
    <source>
        <dbReference type="ARBA" id="ARBA00022475"/>
    </source>
</evidence>
<evidence type="ECO:0000313" key="11">
    <source>
        <dbReference type="EMBL" id="TQD40391.1"/>
    </source>
</evidence>
<gene>
    <name evidence="11" type="ORF">FKV25_14315</name>
</gene>
<keyword evidence="3" id="KW-1003">Cell membrane</keyword>
<proteinExistence type="predicted"/>
<evidence type="ECO:0000256" key="8">
    <source>
        <dbReference type="ARBA" id="ARBA00023136"/>
    </source>
</evidence>
<evidence type="ECO:0000256" key="7">
    <source>
        <dbReference type="ARBA" id="ARBA00022989"/>
    </source>
</evidence>
<comment type="caution">
    <text evidence="11">The sequence shown here is derived from an EMBL/GenBank/DDBJ whole genome shotgun (WGS) entry which is preliminary data.</text>
</comment>
<keyword evidence="2" id="KW-0813">Transport</keyword>